<dbReference type="SUPFAM" id="SSF50978">
    <property type="entry name" value="WD40 repeat-like"/>
    <property type="match status" value="1"/>
</dbReference>
<organism evidence="7 8">
    <name type="scientific">Macrolepiota fuliginosa MF-IS2</name>
    <dbReference type="NCBI Taxonomy" id="1400762"/>
    <lineage>
        <taxon>Eukaryota</taxon>
        <taxon>Fungi</taxon>
        <taxon>Dikarya</taxon>
        <taxon>Basidiomycota</taxon>
        <taxon>Agaricomycotina</taxon>
        <taxon>Agaricomycetes</taxon>
        <taxon>Agaricomycetidae</taxon>
        <taxon>Agaricales</taxon>
        <taxon>Agaricineae</taxon>
        <taxon>Agaricaceae</taxon>
        <taxon>Macrolepiota</taxon>
    </lineage>
</organism>
<feature type="repeat" description="WD" evidence="4">
    <location>
        <begin position="381"/>
        <end position="423"/>
    </location>
</feature>
<feature type="repeat" description="WD" evidence="4">
    <location>
        <begin position="434"/>
        <end position="476"/>
    </location>
</feature>
<feature type="compositionally biased region" description="Acidic residues" evidence="5">
    <location>
        <begin position="193"/>
        <end position="204"/>
    </location>
</feature>
<feature type="region of interest" description="Disordered" evidence="5">
    <location>
        <begin position="217"/>
        <end position="237"/>
    </location>
</feature>
<protein>
    <recommendedName>
        <fullName evidence="3">Glutamate-rich WD repeat-containing protein 1</fullName>
    </recommendedName>
</protein>
<dbReference type="PANTHER" id="PTHR45903:SF1">
    <property type="entry name" value="GLUTAMATE-RICH WD REPEAT-CONTAINING PROTEIN 1"/>
    <property type="match status" value="1"/>
</dbReference>
<dbReference type="AlphaFoldDB" id="A0A9P6CAF6"/>
<evidence type="ECO:0000256" key="2">
    <source>
        <dbReference type="ARBA" id="ARBA00022737"/>
    </source>
</evidence>
<feature type="region of interest" description="Disordered" evidence="5">
    <location>
        <begin position="1"/>
        <end position="30"/>
    </location>
</feature>
<dbReference type="Proteomes" id="UP000807342">
    <property type="component" value="Unassembled WGS sequence"/>
</dbReference>
<keyword evidence="1 4" id="KW-0853">WD repeat</keyword>
<dbReference type="PROSITE" id="PS50294">
    <property type="entry name" value="WD_REPEATS_REGION"/>
    <property type="match status" value="3"/>
</dbReference>
<dbReference type="InterPro" id="IPR001680">
    <property type="entry name" value="WD40_rpt"/>
</dbReference>
<dbReference type="InterPro" id="IPR022052">
    <property type="entry name" value="Histone-bd_RBBP4-like_N"/>
</dbReference>
<dbReference type="InterPro" id="IPR036322">
    <property type="entry name" value="WD40_repeat_dom_sf"/>
</dbReference>
<keyword evidence="8" id="KW-1185">Reference proteome</keyword>
<dbReference type="PROSITE" id="PS50082">
    <property type="entry name" value="WD_REPEATS_2"/>
    <property type="match status" value="3"/>
</dbReference>
<proteinExistence type="predicted"/>
<dbReference type="GO" id="GO:0005730">
    <property type="term" value="C:nucleolus"/>
    <property type="evidence" value="ECO:0007669"/>
    <property type="project" value="TreeGrafter"/>
</dbReference>
<dbReference type="PRINTS" id="PR00320">
    <property type="entry name" value="GPROTEINBRPT"/>
</dbReference>
<sequence length="531" mass="58344">MSKRTATELEPTKSIGAPFQKASGSGQRRENVTVDEMGEFEDAWEDEIESDEDVVDAEAQGEDGALEHTCECIDTDIFVGMEVDEVLPAIEESEEPQPAPEAFIPGHHILGKDEILEPDDSVYIMRHAMNVNWPCLSFDVLRDNLGDERQRYPATTYIVGGTQADTAKNNELIVYKMSSLHKTQKDGGMSVAESEDEEDDDDDDALDEDAVLEHKTIPHFGGVNRTRAQPLPTGSPLPPISQPYHVATWAETGKVHIWNVRPLIEALEVPGYAYNKAQIQTPVFTINSHGRAEGFAMDWASSGLSSLRLLTGDVHSKIYLTTASPSGFTALAQPFLSHTSSVEDIQWSPSEPTIFASCSADRSIQIWDVRSKGRKSVAGILSAHESDVNVISWNRTTTYLLVSGGDEGGIKTWDLRNVKKKGSSDPDPTPVAHFSWHSQPITSIEWHPTEDSIFVASGADDQVTIWDLAVEQDTEETGMDDTPGGKEVPPQLLFVHQGQKDVKEVHWHPQIPGTVVSTASDGFNVFKTISV</sequence>
<dbReference type="SMART" id="SM00320">
    <property type="entry name" value="WD40"/>
    <property type="match status" value="5"/>
</dbReference>
<evidence type="ECO:0000256" key="3">
    <source>
        <dbReference type="ARBA" id="ARBA00040876"/>
    </source>
</evidence>
<feature type="compositionally biased region" description="Basic and acidic residues" evidence="5">
    <location>
        <begin position="1"/>
        <end position="11"/>
    </location>
</feature>
<dbReference type="InterPro" id="IPR051972">
    <property type="entry name" value="Glutamate-rich_WD_repeat"/>
</dbReference>
<dbReference type="Pfam" id="PF00400">
    <property type="entry name" value="WD40"/>
    <property type="match status" value="3"/>
</dbReference>
<dbReference type="PANTHER" id="PTHR45903">
    <property type="entry name" value="GLUTAMATE-RICH WD REPEAT-CONTAINING PROTEIN 1"/>
    <property type="match status" value="1"/>
</dbReference>
<dbReference type="InterPro" id="IPR015943">
    <property type="entry name" value="WD40/YVTN_repeat-like_dom_sf"/>
</dbReference>
<reference evidence="7" key="1">
    <citation type="submission" date="2020-11" db="EMBL/GenBank/DDBJ databases">
        <authorList>
            <consortium name="DOE Joint Genome Institute"/>
            <person name="Ahrendt S."/>
            <person name="Riley R."/>
            <person name="Andreopoulos W."/>
            <person name="Labutti K."/>
            <person name="Pangilinan J."/>
            <person name="Ruiz-Duenas F.J."/>
            <person name="Barrasa J.M."/>
            <person name="Sanchez-Garcia M."/>
            <person name="Camarero S."/>
            <person name="Miyauchi S."/>
            <person name="Serrano A."/>
            <person name="Linde D."/>
            <person name="Babiker R."/>
            <person name="Drula E."/>
            <person name="Ayuso-Fernandez I."/>
            <person name="Pacheco R."/>
            <person name="Padilla G."/>
            <person name="Ferreira P."/>
            <person name="Barriuso J."/>
            <person name="Kellner H."/>
            <person name="Castanera R."/>
            <person name="Alfaro M."/>
            <person name="Ramirez L."/>
            <person name="Pisabarro A.G."/>
            <person name="Kuo A."/>
            <person name="Tritt A."/>
            <person name="Lipzen A."/>
            <person name="He G."/>
            <person name="Yan M."/>
            <person name="Ng V."/>
            <person name="Cullen D."/>
            <person name="Martin F."/>
            <person name="Rosso M.-N."/>
            <person name="Henrissat B."/>
            <person name="Hibbett D."/>
            <person name="Martinez A.T."/>
            <person name="Grigoriev I.V."/>
        </authorList>
    </citation>
    <scope>NUCLEOTIDE SEQUENCE</scope>
    <source>
        <strain evidence="7">MF-IS2</strain>
    </source>
</reference>
<evidence type="ECO:0000313" key="7">
    <source>
        <dbReference type="EMBL" id="KAF9454058.1"/>
    </source>
</evidence>
<feature type="repeat" description="WD" evidence="4">
    <location>
        <begin position="335"/>
        <end position="377"/>
    </location>
</feature>
<feature type="domain" description="Histone-binding protein RBBP4-like N-terminal" evidence="6">
    <location>
        <begin position="113"/>
        <end position="181"/>
    </location>
</feature>
<evidence type="ECO:0000256" key="1">
    <source>
        <dbReference type="ARBA" id="ARBA00022574"/>
    </source>
</evidence>
<evidence type="ECO:0000313" key="8">
    <source>
        <dbReference type="Proteomes" id="UP000807342"/>
    </source>
</evidence>
<gene>
    <name evidence="7" type="ORF">P691DRAFT_656833</name>
</gene>
<dbReference type="EMBL" id="MU151056">
    <property type="protein sequence ID" value="KAF9454058.1"/>
    <property type="molecule type" value="Genomic_DNA"/>
</dbReference>
<dbReference type="Pfam" id="PF12265">
    <property type="entry name" value="CAF1C_H4-bd"/>
    <property type="match status" value="1"/>
</dbReference>
<dbReference type="GO" id="GO:0042254">
    <property type="term" value="P:ribosome biogenesis"/>
    <property type="evidence" value="ECO:0007669"/>
    <property type="project" value="TreeGrafter"/>
</dbReference>
<comment type="caution">
    <text evidence="7">The sequence shown here is derived from an EMBL/GenBank/DDBJ whole genome shotgun (WGS) entry which is preliminary data.</text>
</comment>
<evidence type="ECO:0000256" key="5">
    <source>
        <dbReference type="SAM" id="MobiDB-lite"/>
    </source>
</evidence>
<keyword evidence="2" id="KW-0677">Repeat</keyword>
<name>A0A9P6CAF6_9AGAR</name>
<evidence type="ECO:0000256" key="4">
    <source>
        <dbReference type="PROSITE-ProRule" id="PRU00221"/>
    </source>
</evidence>
<feature type="region of interest" description="Disordered" evidence="5">
    <location>
        <begin position="184"/>
        <end position="204"/>
    </location>
</feature>
<dbReference type="Gene3D" id="2.130.10.10">
    <property type="entry name" value="YVTN repeat-like/Quinoprotein amine dehydrogenase"/>
    <property type="match status" value="1"/>
</dbReference>
<accession>A0A9P6CAF6</accession>
<evidence type="ECO:0000259" key="6">
    <source>
        <dbReference type="Pfam" id="PF12265"/>
    </source>
</evidence>
<dbReference type="OrthoDB" id="2161379at2759"/>
<dbReference type="InterPro" id="IPR020472">
    <property type="entry name" value="WD40_PAC1"/>
</dbReference>